<evidence type="ECO:0000259" key="3">
    <source>
        <dbReference type="Pfam" id="PF00296"/>
    </source>
</evidence>
<dbReference type="Pfam" id="PF01814">
    <property type="entry name" value="Hemerythrin"/>
    <property type="match status" value="1"/>
</dbReference>
<feature type="domain" description="Luciferase-like" evidence="3">
    <location>
        <begin position="18"/>
        <end position="229"/>
    </location>
</feature>
<dbReference type="Gene3D" id="3.20.20.30">
    <property type="entry name" value="Luciferase-like domain"/>
    <property type="match status" value="1"/>
</dbReference>
<dbReference type="CDD" id="cd12108">
    <property type="entry name" value="Hr-like"/>
    <property type="match status" value="1"/>
</dbReference>
<accession>A0A4P7GM68</accession>
<dbReference type="CDD" id="cd01097">
    <property type="entry name" value="Tetrahydromethanopterin_reductase"/>
    <property type="match status" value="1"/>
</dbReference>
<dbReference type="Proteomes" id="UP000294894">
    <property type="component" value="Chromosome"/>
</dbReference>
<feature type="region of interest" description="Disordered" evidence="2">
    <location>
        <begin position="288"/>
        <end position="332"/>
    </location>
</feature>
<organism evidence="5 6">
    <name type="scientific">Nocardioides euryhalodurans</name>
    <dbReference type="NCBI Taxonomy" id="2518370"/>
    <lineage>
        <taxon>Bacteria</taxon>
        <taxon>Bacillati</taxon>
        <taxon>Actinomycetota</taxon>
        <taxon>Actinomycetes</taxon>
        <taxon>Propionibacteriales</taxon>
        <taxon>Nocardioidaceae</taxon>
        <taxon>Nocardioides</taxon>
    </lineage>
</organism>
<keyword evidence="1" id="KW-0560">Oxidoreductase</keyword>
<evidence type="ECO:0000313" key="5">
    <source>
        <dbReference type="EMBL" id="QBR92954.1"/>
    </source>
</evidence>
<evidence type="ECO:0000259" key="4">
    <source>
        <dbReference type="Pfam" id="PF01814"/>
    </source>
</evidence>
<dbReference type="AlphaFoldDB" id="A0A4P7GM68"/>
<dbReference type="EMBL" id="CP038267">
    <property type="protein sequence ID" value="QBR92954.1"/>
    <property type="molecule type" value="Genomic_DNA"/>
</dbReference>
<dbReference type="RefSeq" id="WP_135077884.1">
    <property type="nucleotide sequence ID" value="NZ_CP038267.1"/>
</dbReference>
<proteinExistence type="predicted"/>
<evidence type="ECO:0000256" key="2">
    <source>
        <dbReference type="SAM" id="MobiDB-lite"/>
    </source>
</evidence>
<dbReference type="KEGG" id="noy:EXE57_12260"/>
<gene>
    <name evidence="5" type="ORF">EXE57_12260</name>
</gene>
<dbReference type="PANTHER" id="PTHR43244">
    <property type="match status" value="1"/>
</dbReference>
<evidence type="ECO:0000313" key="6">
    <source>
        <dbReference type="Proteomes" id="UP000294894"/>
    </source>
</evidence>
<dbReference type="GO" id="GO:0016705">
    <property type="term" value="F:oxidoreductase activity, acting on paired donors, with incorporation or reduction of molecular oxygen"/>
    <property type="evidence" value="ECO:0007669"/>
    <property type="project" value="InterPro"/>
</dbReference>
<feature type="domain" description="Hemerythrin-like" evidence="4">
    <location>
        <begin position="360"/>
        <end position="510"/>
    </location>
</feature>
<dbReference type="SUPFAM" id="SSF51679">
    <property type="entry name" value="Bacterial luciferase-like"/>
    <property type="match status" value="1"/>
</dbReference>
<dbReference type="Gene3D" id="1.20.120.520">
    <property type="entry name" value="nmb1532 protein domain like"/>
    <property type="match status" value="1"/>
</dbReference>
<evidence type="ECO:0000256" key="1">
    <source>
        <dbReference type="ARBA" id="ARBA00023002"/>
    </source>
</evidence>
<dbReference type="InterPro" id="IPR036661">
    <property type="entry name" value="Luciferase-like_sf"/>
</dbReference>
<dbReference type="PANTHER" id="PTHR43244:SF1">
    <property type="entry name" value="5,10-METHYLENETETRAHYDROMETHANOPTERIN REDUCTASE"/>
    <property type="match status" value="1"/>
</dbReference>
<reference evidence="5 6" key="1">
    <citation type="submission" date="2019-03" db="EMBL/GenBank/DDBJ databases">
        <title>Three New Species of Nocardioides, Nocardioides euryhalodurans sp. nov., Nocardioides seonyuensis sp. nov. and Nocardioides eburneoflavus sp. nov., Iolated from Soil.</title>
        <authorList>
            <person name="Roh S.G."/>
            <person name="Lee C."/>
            <person name="Kim M.-K."/>
            <person name="Kim S.B."/>
        </authorList>
    </citation>
    <scope>NUCLEOTIDE SEQUENCE [LARGE SCALE GENOMIC DNA]</scope>
    <source>
        <strain evidence="5 6">MMS17-SY117</strain>
    </source>
</reference>
<dbReference type="InterPro" id="IPR050564">
    <property type="entry name" value="F420-G6PD/mer"/>
</dbReference>
<dbReference type="Pfam" id="PF00296">
    <property type="entry name" value="Bac_luciferase"/>
    <property type="match status" value="1"/>
</dbReference>
<protein>
    <submittedName>
        <fullName evidence="5">LLM class flavin-dependent oxidoreductase</fullName>
    </submittedName>
</protein>
<sequence length="519" mass="55767">MPDLEQELEFGIFPTPDAARIEDLLGLVQLAEVEGLDLVSVQDHPYQARHVDTWTLLSVLGARTSSIRLAPNVASLPLRQPVVLAKAAATLDLLTGGRVELGLGAGAFWDAIVAAGGPRRTPGEAVDALTEAVRLIKAFWAGGTVRFEGEHYRAVGLHAGPQPAHDIPIWLGAYKPRMLRLTGRLADGWVPSMGYADPAALPDLAAAVDEAAVAAGRSPASVKRVYNVFGQFGTGSGFLRGRPQEWAEQLAELTLEVGMSSYVLGTDDPDDVRRWAAEVAPATRELVDAERARRASGEGPAVPPAPVEPVAAGGSALAVTPTPDDGSRLTGPLAWQEDARPSHDEPVDATYDPATQLAAQHLVDIHDGLRAELAQVRDVLDQVRRGHVSVGAARSVINTMTMRQNNWTLGAYCESYCRIVTGHHTLEDRSLFPHLRRSEPGLGPVLDRLAHEHDVIHDVLEQFDRALVQLVGRDGTGESGRQALDDVQHAVDLLTDTLLSHLAYEERELIGPLARHGTA</sequence>
<dbReference type="InterPro" id="IPR011251">
    <property type="entry name" value="Luciferase-like_dom"/>
</dbReference>
<dbReference type="InterPro" id="IPR012312">
    <property type="entry name" value="Hemerythrin-like"/>
</dbReference>
<dbReference type="OrthoDB" id="3682986at2"/>
<name>A0A4P7GM68_9ACTN</name>
<keyword evidence="6" id="KW-1185">Reference proteome</keyword>